<evidence type="ECO:0000313" key="1">
    <source>
        <dbReference type="EMBL" id="MDZ4909379.1"/>
    </source>
</evidence>
<proteinExistence type="predicted"/>
<dbReference type="RefSeq" id="WP_168971241.1">
    <property type="nucleotide sequence ID" value="NZ_CATNWL010000004.1"/>
</dbReference>
<evidence type="ECO:0000313" key="2">
    <source>
        <dbReference type="EMBL" id="MDZ4998123.1"/>
    </source>
</evidence>
<dbReference type="EMBL" id="WNVC01000006">
    <property type="protein sequence ID" value="MDZ4998123.1"/>
    <property type="molecule type" value="Genomic_DNA"/>
</dbReference>
<dbReference type="Proteomes" id="UP001291306">
    <property type="component" value="Unassembled WGS sequence"/>
</dbReference>
<organism evidence="3 4">
    <name type="scientific">Clostridium perfringens</name>
    <dbReference type="NCBI Taxonomy" id="1502"/>
    <lineage>
        <taxon>Bacteria</taxon>
        <taxon>Bacillati</taxon>
        <taxon>Bacillota</taxon>
        <taxon>Clostridia</taxon>
        <taxon>Eubacteriales</taxon>
        <taxon>Clostridiaceae</taxon>
        <taxon>Clostridium</taxon>
    </lineage>
</organism>
<evidence type="ECO:0000313" key="4">
    <source>
        <dbReference type="Proteomes" id="UP001289066"/>
    </source>
</evidence>
<dbReference type="EMBL" id="WNUI01000024">
    <property type="protein sequence ID" value="MDZ4909379.1"/>
    <property type="molecule type" value="Genomic_DNA"/>
</dbReference>
<comment type="caution">
    <text evidence="3">The sequence shown here is derived from an EMBL/GenBank/DDBJ whole genome shotgun (WGS) entry which is preliminary data.</text>
</comment>
<name>A0AAW9IP23_CLOPF</name>
<evidence type="ECO:0000313" key="3">
    <source>
        <dbReference type="EMBL" id="MDZ5031749.1"/>
    </source>
</evidence>
<sequence length="142" mass="17309">MLSPIMYLDICRENNEVIFKGASFGLNLKRNDPRLMNLDEKYKEFERQTGEDFLMYCVCYIVYDVIKDKYYLSDKMYFVGQEGEDICFGKLTVDEKSKILKKVEKRKYLTHKLKAEYIFEILDFDEFKEYYEKYFKEDIFLD</sequence>
<dbReference type="AlphaFoldDB" id="A0AAW9IP23"/>
<protein>
    <submittedName>
        <fullName evidence="3">Uncharacterized protein</fullName>
    </submittedName>
</protein>
<dbReference type="Proteomes" id="UP001288778">
    <property type="component" value="Unassembled WGS sequence"/>
</dbReference>
<accession>A0AAW9IP23</accession>
<reference evidence="3" key="1">
    <citation type="submission" date="2019-11" db="EMBL/GenBank/DDBJ databases">
        <title>Characterization of Clostridium perfringens isolates from swine manure treated agricultural soils.</title>
        <authorList>
            <person name="Wushke S.T."/>
        </authorList>
    </citation>
    <scope>NUCLEOTIDE SEQUENCE</scope>
    <source>
        <strain evidence="3">X15</strain>
        <strain evidence="2">X26</strain>
        <strain evidence="1">X94</strain>
    </source>
</reference>
<gene>
    <name evidence="1" type="ORF">GNF68_09890</name>
    <name evidence="2" type="ORF">GNF79_03230</name>
    <name evidence="3" type="ORF">GNF81_02850</name>
</gene>
<dbReference type="EMBL" id="WNVG01000005">
    <property type="protein sequence ID" value="MDZ5031749.1"/>
    <property type="molecule type" value="Genomic_DNA"/>
</dbReference>
<dbReference type="Proteomes" id="UP001289066">
    <property type="component" value="Unassembled WGS sequence"/>
</dbReference>